<proteinExistence type="predicted"/>
<dbReference type="RefSeq" id="WP_014136920.1">
    <property type="nucleotide sequence ID" value="NC_016109.1"/>
</dbReference>
<dbReference type="Proteomes" id="UP000007076">
    <property type="component" value="Chromosome"/>
</dbReference>
<dbReference type="PATRIC" id="fig|452652.3.peg.3810"/>
<dbReference type="STRING" id="452652.KSE_38180"/>
<dbReference type="InterPro" id="IPR036388">
    <property type="entry name" value="WH-like_DNA-bd_sf"/>
</dbReference>
<evidence type="ECO:0000313" key="2">
    <source>
        <dbReference type="Proteomes" id="UP000007076"/>
    </source>
</evidence>
<evidence type="ECO:0000313" key="1">
    <source>
        <dbReference type="EMBL" id="BAJ29615.1"/>
    </source>
</evidence>
<organism evidence="1 2">
    <name type="scientific">Kitasatospora setae (strain ATCC 33774 / DSM 43861 / JCM 3304 / KCC A-0304 / NBRC 14216 / KM-6054)</name>
    <name type="common">Streptomyces setae</name>
    <dbReference type="NCBI Taxonomy" id="452652"/>
    <lineage>
        <taxon>Bacteria</taxon>
        <taxon>Bacillati</taxon>
        <taxon>Actinomycetota</taxon>
        <taxon>Actinomycetes</taxon>
        <taxon>Kitasatosporales</taxon>
        <taxon>Streptomycetaceae</taxon>
        <taxon>Kitasatospora</taxon>
    </lineage>
</organism>
<dbReference type="PANTHER" id="PTHR34293">
    <property type="entry name" value="HTH-TYPE TRANSCRIPTIONAL REGULATOR TRMBL2"/>
    <property type="match status" value="1"/>
</dbReference>
<name>E4MZ41_KITSK</name>
<dbReference type="InterPro" id="IPR009057">
    <property type="entry name" value="Homeodomain-like_sf"/>
</dbReference>
<keyword evidence="2" id="KW-1185">Reference proteome</keyword>
<sequence>MNTQDQSGATNRPGRLSQGARTLYLHALEQQGRISLGNPDDAEEDVRELLALGLLVPDVDEPGTLIAMDPAQLSSTLSTRWQQQALELLSQAISIPTELHELSEAFHSPKQNSGFVEYIRGKALINQRLQQLTSTTREEALAMQPGGPRPPEMLAASMESDLKTLRQGTAMRTIYHASTRYHQPTRDYVSTLSASGWQFRTLDEPYSRLFILDRRMAVIPVASDMSLAAFIHDQSVVNFLAEEIFERLWNKALDFDGERTVPQEVVSRLRQTIIDLLLAGTNHRVIARQLGISERTLARHLAEMREDYNVESLFQLGYVLGKGSPGS</sequence>
<dbReference type="SUPFAM" id="SSF46689">
    <property type="entry name" value="Homeodomain-like"/>
    <property type="match status" value="1"/>
</dbReference>
<dbReference type="KEGG" id="ksk:KSE_38180"/>
<dbReference type="InterPro" id="IPR051797">
    <property type="entry name" value="TrmB-like"/>
</dbReference>
<dbReference type="Gene3D" id="1.10.10.10">
    <property type="entry name" value="Winged helix-like DNA-binding domain superfamily/Winged helix DNA-binding domain"/>
    <property type="match status" value="1"/>
</dbReference>
<dbReference type="EMBL" id="AP010968">
    <property type="protein sequence ID" value="BAJ29615.1"/>
    <property type="molecule type" value="Genomic_DNA"/>
</dbReference>
<dbReference type="eggNOG" id="COG2197">
    <property type="taxonomic scope" value="Bacteria"/>
</dbReference>
<reference evidence="1 2" key="1">
    <citation type="journal article" date="2010" name="DNA Res.">
        <title>Genome sequence of Kitasatospora setae NBRC 14216T: an evolutionary snapshot of the family Streptomycetaceae.</title>
        <authorList>
            <person name="Ichikawa N."/>
            <person name="Oguchi A."/>
            <person name="Ikeda H."/>
            <person name="Ishikawa J."/>
            <person name="Kitani S."/>
            <person name="Watanabe Y."/>
            <person name="Nakamura S."/>
            <person name="Katano Y."/>
            <person name="Kishi E."/>
            <person name="Sasagawa M."/>
            <person name="Ankai A."/>
            <person name="Fukui S."/>
            <person name="Hashimoto Y."/>
            <person name="Kamata S."/>
            <person name="Otoguro M."/>
            <person name="Tanikawa S."/>
            <person name="Nihira T."/>
            <person name="Horinouchi S."/>
            <person name="Ohnishi Y."/>
            <person name="Hayakawa M."/>
            <person name="Kuzuyama T."/>
            <person name="Arisawa A."/>
            <person name="Nomoto F."/>
            <person name="Miura H."/>
            <person name="Takahashi Y."/>
            <person name="Fujita N."/>
        </authorList>
    </citation>
    <scope>NUCLEOTIDE SEQUENCE [LARGE SCALE GENOMIC DNA]</scope>
    <source>
        <strain evidence="2">ATCC 33774 / DSM 43861 / JCM 3304 / KCC A-0304 / NBRC 14216 / KM-6054</strain>
    </source>
</reference>
<gene>
    <name evidence="1" type="ordered locus">KSE_38180</name>
</gene>
<dbReference type="PANTHER" id="PTHR34293:SF1">
    <property type="entry name" value="HTH-TYPE TRANSCRIPTIONAL REGULATOR TRMBL2"/>
    <property type="match status" value="1"/>
</dbReference>
<dbReference type="HOGENOM" id="CLU_056943_0_0_11"/>
<accession>E4MZ41</accession>
<dbReference type="AlphaFoldDB" id="E4MZ41"/>
<protein>
    <submittedName>
        <fullName evidence="1">Putative regulatory protein</fullName>
    </submittedName>
</protein>